<sequence>MTPADPLRANNFDFLRFVGAVLVVVSHATFVPTGSLWADPLYARSGGQMTIGWIGVGMFFVMSGYLVTLSWQRRPSVRAFAAARALRLYPALIAVVISVFVVGAVISTDDAYFARQGAWNYLLNVAVPFVENQLPGVFRDQPARTVTDNFWTLRYEIGAYALLAGLGALGLWRRSVVLALFVFTTALFALGGEAAESGWLDLPRYFLAGALLCLHRDRVPWRGLLALASLLGLAALALTGGLKLGFSVFGAYLTLYLAQAPWLRLHHFARFGDASYGLYLVGFFVQQLVQRAVPGLTAFGNFTLSVPLALALAALLWFAVERPALRLKARFVAGDRQSV</sequence>
<gene>
    <name evidence="3" type="ORF">ACFOSB_08820</name>
</gene>
<evidence type="ECO:0000256" key="1">
    <source>
        <dbReference type="SAM" id="Phobius"/>
    </source>
</evidence>
<keyword evidence="1" id="KW-1133">Transmembrane helix</keyword>
<evidence type="ECO:0000313" key="3">
    <source>
        <dbReference type="EMBL" id="MFC3832956.1"/>
    </source>
</evidence>
<dbReference type="Proteomes" id="UP001595803">
    <property type="component" value="Unassembled WGS sequence"/>
</dbReference>
<proteinExistence type="predicted"/>
<keyword evidence="3" id="KW-0012">Acyltransferase</keyword>
<reference evidence="4" key="1">
    <citation type="journal article" date="2019" name="Int. J. Syst. Evol. Microbiol.">
        <title>The Global Catalogue of Microorganisms (GCM) 10K type strain sequencing project: providing services to taxonomists for standard genome sequencing and annotation.</title>
        <authorList>
            <consortium name="The Broad Institute Genomics Platform"/>
            <consortium name="The Broad Institute Genome Sequencing Center for Infectious Disease"/>
            <person name="Wu L."/>
            <person name="Ma J."/>
        </authorList>
    </citation>
    <scope>NUCLEOTIDE SEQUENCE [LARGE SCALE GENOMIC DNA]</scope>
    <source>
        <strain evidence="4">CCTCC AB 2017081</strain>
    </source>
</reference>
<feature type="transmembrane region" description="Helical" evidence="1">
    <location>
        <begin position="50"/>
        <end position="67"/>
    </location>
</feature>
<accession>A0ABV7Z683</accession>
<feature type="transmembrane region" description="Helical" evidence="1">
    <location>
        <begin position="299"/>
        <end position="320"/>
    </location>
</feature>
<organism evidence="3 4">
    <name type="scientific">Deinococcus rufus</name>
    <dbReference type="NCBI Taxonomy" id="2136097"/>
    <lineage>
        <taxon>Bacteria</taxon>
        <taxon>Thermotogati</taxon>
        <taxon>Deinococcota</taxon>
        <taxon>Deinococci</taxon>
        <taxon>Deinococcales</taxon>
        <taxon>Deinococcaceae</taxon>
        <taxon>Deinococcus</taxon>
    </lineage>
</organism>
<dbReference type="EC" id="2.3.-.-" evidence="3"/>
<dbReference type="InterPro" id="IPR050879">
    <property type="entry name" value="Acyltransferase_3"/>
</dbReference>
<evidence type="ECO:0000259" key="2">
    <source>
        <dbReference type="Pfam" id="PF01757"/>
    </source>
</evidence>
<feature type="domain" description="Acyltransferase 3" evidence="2">
    <location>
        <begin position="11"/>
        <end position="317"/>
    </location>
</feature>
<feature type="transmembrane region" description="Helical" evidence="1">
    <location>
        <begin position="178"/>
        <end position="200"/>
    </location>
</feature>
<dbReference type="InterPro" id="IPR002656">
    <property type="entry name" value="Acyl_transf_3_dom"/>
</dbReference>
<evidence type="ECO:0000313" key="4">
    <source>
        <dbReference type="Proteomes" id="UP001595803"/>
    </source>
</evidence>
<feature type="transmembrane region" description="Helical" evidence="1">
    <location>
        <begin position="244"/>
        <end position="263"/>
    </location>
</feature>
<keyword evidence="1" id="KW-0472">Membrane</keyword>
<feature type="transmembrane region" description="Helical" evidence="1">
    <location>
        <begin position="12"/>
        <end position="30"/>
    </location>
</feature>
<feature type="transmembrane region" description="Helical" evidence="1">
    <location>
        <begin position="221"/>
        <end position="238"/>
    </location>
</feature>
<feature type="transmembrane region" description="Helical" evidence="1">
    <location>
        <begin position="150"/>
        <end position="172"/>
    </location>
</feature>
<dbReference type="EMBL" id="JBHRZG010000009">
    <property type="protein sequence ID" value="MFC3832956.1"/>
    <property type="molecule type" value="Genomic_DNA"/>
</dbReference>
<comment type="caution">
    <text evidence="3">The sequence shown here is derived from an EMBL/GenBank/DDBJ whole genome shotgun (WGS) entry which is preliminary data.</text>
</comment>
<dbReference type="RefSeq" id="WP_322474844.1">
    <property type="nucleotide sequence ID" value="NZ_JBHRZG010000009.1"/>
</dbReference>
<keyword evidence="3" id="KW-0808">Transferase</keyword>
<keyword evidence="4" id="KW-1185">Reference proteome</keyword>
<keyword evidence="1" id="KW-0812">Transmembrane</keyword>
<dbReference type="GO" id="GO:0016746">
    <property type="term" value="F:acyltransferase activity"/>
    <property type="evidence" value="ECO:0007669"/>
    <property type="project" value="UniProtKB-KW"/>
</dbReference>
<protein>
    <submittedName>
        <fullName evidence="3">Acyltransferase family protein</fullName>
        <ecNumber evidence="3">2.3.-.-</ecNumber>
    </submittedName>
</protein>
<dbReference type="Pfam" id="PF01757">
    <property type="entry name" value="Acyl_transf_3"/>
    <property type="match status" value="1"/>
</dbReference>
<name>A0ABV7Z683_9DEIO</name>
<feature type="transmembrane region" description="Helical" evidence="1">
    <location>
        <begin position="88"/>
        <end position="106"/>
    </location>
</feature>
<dbReference type="PANTHER" id="PTHR23028">
    <property type="entry name" value="ACETYLTRANSFERASE"/>
    <property type="match status" value="1"/>
</dbReference>